<dbReference type="Pfam" id="PF07727">
    <property type="entry name" value="RVT_2"/>
    <property type="match status" value="1"/>
</dbReference>
<dbReference type="Pfam" id="PF25597">
    <property type="entry name" value="SH3_retrovirus"/>
    <property type="match status" value="1"/>
</dbReference>
<reference evidence="3" key="1">
    <citation type="journal article" date="2019" name="Database">
        <title>The radish genome database (RadishGD): an integrated information resource for radish genomics.</title>
        <authorList>
            <person name="Yu H.J."/>
            <person name="Baek S."/>
            <person name="Lee Y.J."/>
            <person name="Cho A."/>
            <person name="Mun J.H."/>
        </authorList>
    </citation>
    <scope>NUCLEOTIDE SEQUENCE [LARGE SCALE GENOMIC DNA]</scope>
    <source>
        <strain evidence="3">cv. WK10039</strain>
    </source>
</reference>
<dbReference type="SUPFAM" id="SSF53098">
    <property type="entry name" value="Ribonuclease H-like"/>
    <property type="match status" value="1"/>
</dbReference>
<feature type="compositionally biased region" description="Polar residues" evidence="1">
    <location>
        <begin position="359"/>
        <end position="376"/>
    </location>
</feature>
<dbReference type="InterPro" id="IPR025724">
    <property type="entry name" value="GAG-pre-integrase_dom"/>
</dbReference>
<dbReference type="CDD" id="cd09272">
    <property type="entry name" value="RNase_HI_RT_Ty1"/>
    <property type="match status" value="1"/>
</dbReference>
<keyword evidence="3" id="KW-1185">Reference proteome</keyword>
<evidence type="ECO:0000313" key="4">
    <source>
        <dbReference type="RefSeq" id="XP_056848548.1"/>
    </source>
</evidence>
<dbReference type="InterPro" id="IPR057670">
    <property type="entry name" value="SH3_retrovirus"/>
</dbReference>
<sequence length="1046" mass="117276">MMNKDRFTRTLIGAGEEREGVYYFTGVTVARSNRAGKEKASSSELWHRRLGHPSHNVLSTLPTIDNVALDFNHTKSCDVCFLSKQTREVFHESINKAIEPFALVHCDVWGPYRTPSSCGAVYFLTIVDDYSRAVWLHLMLEKSEVPILLQNFCAMAVRQFGFPVKTVRTDNGTEFLKLKPFLRKEGILHQTLSVDTPQQNARVERKHRHILNVARACLFQANLPVTFWGQSILTAAHLINRTPSRILGGKSPYEMLHGSAPRYDALRVFGCLCFAQKRPKNHDKFAPRSRRCLFVGYPHGKKAWNVYDIENNEFFTSRDVVFFEDQFPGPHKHQSPKSLPSPLSVPVDISSPDDWSLPPTVSETAQPDLPTPSNNPIIDAAQPALPLPTSPTETTSTDSTVQTLTPEPLTTDPTPSTSTEIPTSPTSDQTESPINPSPSSPTSDQTASTNEPPSPGLPELLGRGHRQRQPSVLLKNYVTNAAQKNIHTPLSPPDSSLGSSTSVSGNTLYPISNYIADDAYSPGHKAFLAAITTTADPKNYAEAVQDEIWRDSMVTEHDAHVENGTWDVTTLPPGKKLIGSSWLYKTKYLSNGKILCRKSRLVAHGNRQREGLDYTDTFAPVAKPSTIRVLLETAAAKQWEVHQMDVSNAFLHGDLQEEVYMKLPQGFQGSDPTKVARLRKSIYGLKQSPRCWFSKLSDALKEYGFIQSKPDYSHFSYIRGKVSLHILIYVDDFIIACNDLSTLQKFKNYLCTCFKMKDMGKLKYFLGIEVARNKEGFFISQRKYALDIVAEAGLLACKPSAVPIELNHKLALSKSELIADPAPYRRLVGRLIYLTFTRPELCYAVHILSQFMKAPQQDHWDAAQRVIRYLKGCPSQGVMLRSDSSLRVTAFCDADWSSCPLTRRSLSSYIVLLGSSPVSWKTKKQNTVSASSAEAEYRAMAYTLRELKWIKRILTSFGVQHNEPMKLFCDSQSAIYIAKNPVFHERTKHIENDCHQVRDAVQNKLITMEHISTKEQPADLLTKSLPSTTFNYLLSKLGIQEVSSPT</sequence>
<dbReference type="InterPro" id="IPR036397">
    <property type="entry name" value="RNaseH_sf"/>
</dbReference>
<dbReference type="Gene3D" id="3.30.420.10">
    <property type="entry name" value="Ribonuclease H-like superfamily/Ribonuclease H"/>
    <property type="match status" value="1"/>
</dbReference>
<feature type="compositionally biased region" description="Low complexity" evidence="1">
    <location>
        <begin position="390"/>
        <end position="434"/>
    </location>
</feature>
<name>A0A9W3CAU8_RAPSA</name>
<dbReference type="GO" id="GO:0015074">
    <property type="term" value="P:DNA integration"/>
    <property type="evidence" value="ECO:0007669"/>
    <property type="project" value="InterPro"/>
</dbReference>
<dbReference type="InterPro" id="IPR012337">
    <property type="entry name" value="RNaseH-like_sf"/>
</dbReference>
<dbReference type="GeneID" id="108822694"/>
<feature type="compositionally biased region" description="Low complexity" evidence="1">
    <location>
        <begin position="336"/>
        <end position="353"/>
    </location>
</feature>
<organism evidence="3 4">
    <name type="scientific">Raphanus sativus</name>
    <name type="common">Radish</name>
    <name type="synonym">Raphanus raphanistrum var. sativus</name>
    <dbReference type="NCBI Taxonomy" id="3726"/>
    <lineage>
        <taxon>Eukaryota</taxon>
        <taxon>Viridiplantae</taxon>
        <taxon>Streptophyta</taxon>
        <taxon>Embryophyta</taxon>
        <taxon>Tracheophyta</taxon>
        <taxon>Spermatophyta</taxon>
        <taxon>Magnoliopsida</taxon>
        <taxon>eudicotyledons</taxon>
        <taxon>Gunneridae</taxon>
        <taxon>Pentapetalae</taxon>
        <taxon>rosids</taxon>
        <taxon>malvids</taxon>
        <taxon>Brassicales</taxon>
        <taxon>Brassicaceae</taxon>
        <taxon>Brassiceae</taxon>
        <taxon>Raphanus</taxon>
    </lineage>
</organism>
<evidence type="ECO:0000259" key="2">
    <source>
        <dbReference type="PROSITE" id="PS50994"/>
    </source>
</evidence>
<evidence type="ECO:0000256" key="1">
    <source>
        <dbReference type="SAM" id="MobiDB-lite"/>
    </source>
</evidence>
<dbReference type="Proteomes" id="UP000504610">
    <property type="component" value="Chromosome 8"/>
</dbReference>
<dbReference type="AlphaFoldDB" id="A0A9W3CAU8"/>
<dbReference type="RefSeq" id="XP_056848548.1">
    <property type="nucleotide sequence ID" value="XM_056992568.1"/>
</dbReference>
<dbReference type="PANTHER" id="PTHR11439:SF462">
    <property type="match status" value="1"/>
</dbReference>
<feature type="domain" description="Integrase catalytic" evidence="2">
    <location>
        <begin position="96"/>
        <end position="260"/>
    </location>
</feature>
<dbReference type="InterPro" id="IPR001584">
    <property type="entry name" value="Integrase_cat-core"/>
</dbReference>
<dbReference type="PANTHER" id="PTHR11439">
    <property type="entry name" value="GAG-POL-RELATED RETROTRANSPOSON"/>
    <property type="match status" value="1"/>
</dbReference>
<dbReference type="GO" id="GO:0003676">
    <property type="term" value="F:nucleic acid binding"/>
    <property type="evidence" value="ECO:0007669"/>
    <property type="project" value="InterPro"/>
</dbReference>
<dbReference type="SUPFAM" id="SSF56672">
    <property type="entry name" value="DNA/RNA polymerases"/>
    <property type="match status" value="1"/>
</dbReference>
<dbReference type="InterPro" id="IPR013103">
    <property type="entry name" value="RVT_2"/>
</dbReference>
<dbReference type="Pfam" id="PF00665">
    <property type="entry name" value="rve"/>
    <property type="match status" value="1"/>
</dbReference>
<evidence type="ECO:0000313" key="3">
    <source>
        <dbReference type="Proteomes" id="UP000504610"/>
    </source>
</evidence>
<gene>
    <name evidence="4" type="primary">LOC108822694</name>
</gene>
<proteinExistence type="predicted"/>
<feature type="region of interest" description="Disordered" evidence="1">
    <location>
        <begin position="329"/>
        <end position="463"/>
    </location>
</feature>
<dbReference type="OrthoDB" id="414104at2759"/>
<protein>
    <submittedName>
        <fullName evidence="4">Retrovirus-related Pol polyprotein from transposon RE1 isoform X1</fullName>
    </submittedName>
</protein>
<dbReference type="PROSITE" id="PS50994">
    <property type="entry name" value="INTEGRASE"/>
    <property type="match status" value="1"/>
</dbReference>
<dbReference type="Pfam" id="PF13976">
    <property type="entry name" value="gag_pre-integrs"/>
    <property type="match status" value="1"/>
</dbReference>
<accession>A0A9W3CAU8</accession>
<dbReference type="InterPro" id="IPR043502">
    <property type="entry name" value="DNA/RNA_pol_sf"/>
</dbReference>
<reference evidence="4" key="2">
    <citation type="submission" date="2025-08" db="UniProtKB">
        <authorList>
            <consortium name="RefSeq"/>
        </authorList>
    </citation>
    <scope>IDENTIFICATION</scope>
    <source>
        <tissue evidence="4">Leaf</tissue>
    </source>
</reference>